<name>A0ABS6YST5_9ACTN</name>
<dbReference type="PANTHER" id="PTHR45947">
    <property type="entry name" value="SULFOQUINOVOSYL TRANSFERASE SQD2"/>
    <property type="match status" value="1"/>
</dbReference>
<keyword evidence="2" id="KW-0808">Transferase</keyword>
<dbReference type="InterPro" id="IPR028098">
    <property type="entry name" value="Glyco_trans_4-like_N"/>
</dbReference>
<protein>
    <submittedName>
        <fullName evidence="4">Glycosyltransferase</fullName>
    </submittedName>
</protein>
<dbReference type="Pfam" id="PF13692">
    <property type="entry name" value="Glyco_trans_1_4"/>
    <property type="match status" value="1"/>
</dbReference>
<dbReference type="SUPFAM" id="SSF53756">
    <property type="entry name" value="UDP-Glycosyltransferase/glycogen phosphorylase"/>
    <property type="match status" value="1"/>
</dbReference>
<evidence type="ECO:0000313" key="5">
    <source>
        <dbReference type="Proteomes" id="UP001197114"/>
    </source>
</evidence>
<evidence type="ECO:0000256" key="1">
    <source>
        <dbReference type="ARBA" id="ARBA00022676"/>
    </source>
</evidence>
<evidence type="ECO:0000256" key="2">
    <source>
        <dbReference type="ARBA" id="ARBA00022679"/>
    </source>
</evidence>
<dbReference type="PANTHER" id="PTHR45947:SF3">
    <property type="entry name" value="SULFOQUINOVOSYL TRANSFERASE SQD2"/>
    <property type="match status" value="1"/>
</dbReference>
<keyword evidence="5" id="KW-1185">Reference proteome</keyword>
<dbReference type="InterPro" id="IPR050194">
    <property type="entry name" value="Glycosyltransferase_grp1"/>
</dbReference>
<evidence type="ECO:0000313" key="4">
    <source>
        <dbReference type="EMBL" id="MBW5424491.1"/>
    </source>
</evidence>
<feature type="domain" description="Glycosyltransferase subfamily 4-like N-terminal" evidence="3">
    <location>
        <begin position="13"/>
        <end position="174"/>
    </location>
</feature>
<dbReference type="RefSeq" id="WP_219690925.1">
    <property type="nucleotide sequence ID" value="NZ_WMBF01000321.1"/>
</dbReference>
<proteinExistence type="predicted"/>
<dbReference type="Pfam" id="PF13439">
    <property type="entry name" value="Glyco_transf_4"/>
    <property type="match status" value="1"/>
</dbReference>
<sequence length="380" mass="40323">MPRILHVSQPVDGGVARVVTELAAAQAAAGMDVHVACPAEGPLPRALGAAGRGVRGHPWAASRSPGPGLRTEVAELHRVIDAVRPTLVHAHSAKAGLAARLALRGRVPTVFQPHAWSFEAVGGSTALLARFWERRAARWTDRVVCVSEAEWITGRRAGIPGSYVVVPNGVDVDRFSPGAARQARDRLLPTAFARAPLVVCVGRLCRQKGQDVLLRAWTSVAARVPGARLVLVGDGPDAGRLRAGAEASVTFAGAARETADWYRAADVVVLPSRWEGMALAPLEAMACGRPVVVTDVNGARESLPSAGRAHGLVPPEDPAALARALVALLRDAELRDALGRRGRRHVLDHHDARRTADAIDVVYRELLGAAPTKYRECTTT</sequence>
<accession>A0ABS6YST5</accession>
<dbReference type="Proteomes" id="UP001197114">
    <property type="component" value="Unassembled WGS sequence"/>
</dbReference>
<gene>
    <name evidence="4" type="ORF">GKQ77_23500</name>
</gene>
<evidence type="ECO:0000259" key="3">
    <source>
        <dbReference type="Pfam" id="PF13439"/>
    </source>
</evidence>
<dbReference type="EMBL" id="WMBF01000321">
    <property type="protein sequence ID" value="MBW5424491.1"/>
    <property type="molecule type" value="Genomic_DNA"/>
</dbReference>
<dbReference type="Gene3D" id="3.40.50.2000">
    <property type="entry name" value="Glycogen Phosphorylase B"/>
    <property type="match status" value="2"/>
</dbReference>
<comment type="caution">
    <text evidence="4">The sequence shown here is derived from an EMBL/GenBank/DDBJ whole genome shotgun (WGS) entry which is preliminary data.</text>
</comment>
<reference evidence="4 5" key="1">
    <citation type="submission" date="2019-11" db="EMBL/GenBank/DDBJ databases">
        <authorList>
            <person name="Ay H."/>
        </authorList>
    </citation>
    <scope>NUCLEOTIDE SEQUENCE [LARGE SCALE GENOMIC DNA]</scope>
    <source>
        <strain evidence="4 5">BG9H</strain>
    </source>
</reference>
<organism evidence="4 5">
    <name type="scientific">Streptomyces anatolicus</name>
    <dbReference type="NCBI Taxonomy" id="2675858"/>
    <lineage>
        <taxon>Bacteria</taxon>
        <taxon>Bacillati</taxon>
        <taxon>Actinomycetota</taxon>
        <taxon>Actinomycetes</taxon>
        <taxon>Kitasatosporales</taxon>
        <taxon>Streptomycetaceae</taxon>
        <taxon>Streptomyces</taxon>
    </lineage>
</organism>
<keyword evidence="1" id="KW-0328">Glycosyltransferase</keyword>